<sequence>MQPTKLVVLSAPTGSGKNTIADMFMAQDKRFMETISCTTRKIREGEIDGAHYYYISEDEFKEKRKNNEFLEWEKVHNQFYYGTLEKEIFRIIEKGKIPFLVIEVNGAMNIKKKFPGAILVFIKPNSLKNMEERIRRRAQISEEEVKTRLKTAKNELKMSKYYDYIITNPEGHPEKGVEELKEIIGKSFLISE</sequence>
<evidence type="ECO:0000256" key="8">
    <source>
        <dbReference type="ARBA" id="ARBA00022741"/>
    </source>
</evidence>
<comment type="caution">
    <text evidence="14">The sequence shown here is derived from an EMBL/GenBank/DDBJ whole genome shotgun (WGS) entry which is preliminary data.</text>
</comment>
<comment type="function">
    <text evidence="1">Essential for recycling GMP and indirectly, cGMP.</text>
</comment>
<dbReference type="Gene3D" id="3.40.50.300">
    <property type="entry name" value="P-loop containing nucleotide triphosphate hydrolases"/>
    <property type="match status" value="1"/>
</dbReference>
<dbReference type="FunFam" id="3.30.63.10:FF:000005">
    <property type="entry name" value="Guanylate kinase"/>
    <property type="match status" value="1"/>
</dbReference>
<keyword evidence="7" id="KW-0808">Transferase</keyword>
<dbReference type="PROSITE" id="PS50052">
    <property type="entry name" value="GUANYLATE_KINASE_2"/>
    <property type="match status" value="1"/>
</dbReference>
<dbReference type="InterPro" id="IPR017665">
    <property type="entry name" value="Guanylate_kinase"/>
</dbReference>
<dbReference type="Pfam" id="PF00625">
    <property type="entry name" value="Guanylate_kin"/>
    <property type="match status" value="1"/>
</dbReference>
<dbReference type="InterPro" id="IPR020590">
    <property type="entry name" value="Guanylate_kinase_CS"/>
</dbReference>
<dbReference type="Proteomes" id="UP000178323">
    <property type="component" value="Unassembled WGS sequence"/>
</dbReference>
<gene>
    <name evidence="14" type="ORF">A2Y83_02965</name>
</gene>
<dbReference type="AlphaFoldDB" id="A0A1F5S0V1"/>
<reference evidence="14 15" key="1">
    <citation type="journal article" date="2016" name="Nat. Commun.">
        <title>Thousands of microbial genomes shed light on interconnected biogeochemical processes in an aquifer system.</title>
        <authorList>
            <person name="Anantharaman K."/>
            <person name="Brown C.T."/>
            <person name="Hug L.A."/>
            <person name="Sharon I."/>
            <person name="Castelle C.J."/>
            <person name="Probst A.J."/>
            <person name="Thomas B.C."/>
            <person name="Singh A."/>
            <person name="Wilkins M.J."/>
            <person name="Karaoz U."/>
            <person name="Brodie E.L."/>
            <person name="Williams K.H."/>
            <person name="Hubbard S.S."/>
            <person name="Banfield J.F."/>
        </authorList>
    </citation>
    <scope>NUCLEOTIDE SEQUENCE [LARGE SCALE GENOMIC DNA]</scope>
</reference>
<dbReference type="PANTHER" id="PTHR23117:SF13">
    <property type="entry name" value="GUANYLATE KINASE"/>
    <property type="match status" value="1"/>
</dbReference>
<dbReference type="SMART" id="SM00072">
    <property type="entry name" value="GuKc"/>
    <property type="match status" value="1"/>
</dbReference>
<evidence type="ECO:0000256" key="4">
    <source>
        <dbReference type="ARBA" id="ARBA00012961"/>
    </source>
</evidence>
<evidence type="ECO:0000256" key="9">
    <source>
        <dbReference type="ARBA" id="ARBA00022777"/>
    </source>
</evidence>
<dbReference type="STRING" id="1797985.A2Y83_02965"/>
<evidence type="ECO:0000256" key="12">
    <source>
        <dbReference type="ARBA" id="ARBA00048594"/>
    </source>
</evidence>
<evidence type="ECO:0000259" key="13">
    <source>
        <dbReference type="PROSITE" id="PS50052"/>
    </source>
</evidence>
<keyword evidence="8" id="KW-0547">Nucleotide-binding</keyword>
<dbReference type="InterPro" id="IPR008144">
    <property type="entry name" value="Guanylate_kin-like_dom"/>
</dbReference>
<dbReference type="EC" id="2.7.4.8" evidence="4"/>
<proteinExistence type="inferred from homology"/>
<evidence type="ECO:0000256" key="1">
    <source>
        <dbReference type="ARBA" id="ARBA00003531"/>
    </source>
</evidence>
<feature type="domain" description="Guanylate kinase-like" evidence="13">
    <location>
        <begin position="4"/>
        <end position="185"/>
    </location>
</feature>
<evidence type="ECO:0000256" key="10">
    <source>
        <dbReference type="ARBA" id="ARBA00022840"/>
    </source>
</evidence>
<dbReference type="SUPFAM" id="SSF52540">
    <property type="entry name" value="P-loop containing nucleoside triphosphate hydrolases"/>
    <property type="match status" value="1"/>
</dbReference>
<keyword evidence="10" id="KW-0067">ATP-binding</keyword>
<dbReference type="Gene3D" id="3.30.63.10">
    <property type="entry name" value="Guanylate Kinase phosphate binding domain"/>
    <property type="match status" value="1"/>
</dbReference>
<keyword evidence="6" id="KW-0963">Cytoplasm</keyword>
<comment type="catalytic activity">
    <reaction evidence="12">
        <text>GMP + ATP = GDP + ADP</text>
        <dbReference type="Rhea" id="RHEA:20780"/>
        <dbReference type="ChEBI" id="CHEBI:30616"/>
        <dbReference type="ChEBI" id="CHEBI:58115"/>
        <dbReference type="ChEBI" id="CHEBI:58189"/>
        <dbReference type="ChEBI" id="CHEBI:456216"/>
        <dbReference type="EC" id="2.7.4.8"/>
    </reaction>
</comment>
<evidence type="ECO:0000256" key="2">
    <source>
        <dbReference type="ARBA" id="ARBA00004496"/>
    </source>
</evidence>
<accession>A0A1F5S0V1</accession>
<dbReference type="PANTHER" id="PTHR23117">
    <property type="entry name" value="GUANYLATE KINASE-RELATED"/>
    <property type="match status" value="1"/>
</dbReference>
<evidence type="ECO:0000256" key="3">
    <source>
        <dbReference type="ARBA" id="ARBA00005790"/>
    </source>
</evidence>
<dbReference type="GO" id="GO:0004385">
    <property type="term" value="F:GMP kinase activity"/>
    <property type="evidence" value="ECO:0007669"/>
    <property type="project" value="UniProtKB-EC"/>
</dbReference>
<evidence type="ECO:0000256" key="5">
    <source>
        <dbReference type="ARBA" id="ARBA00016296"/>
    </source>
</evidence>
<keyword evidence="9 14" id="KW-0418">Kinase</keyword>
<evidence type="ECO:0000313" key="14">
    <source>
        <dbReference type="EMBL" id="OGF20309.1"/>
    </source>
</evidence>
<dbReference type="NCBIfam" id="TIGR03263">
    <property type="entry name" value="guanyl_kin"/>
    <property type="match status" value="1"/>
</dbReference>
<name>A0A1F5S0V1_9BACT</name>
<dbReference type="EMBL" id="MFFS01000098">
    <property type="protein sequence ID" value="OGF20309.1"/>
    <property type="molecule type" value="Genomic_DNA"/>
</dbReference>
<dbReference type="PROSITE" id="PS00856">
    <property type="entry name" value="GUANYLATE_KINASE_1"/>
    <property type="match status" value="1"/>
</dbReference>
<organism evidence="14 15">
    <name type="scientific">Candidatus Falkowbacteria bacterium RBG_13_39_14</name>
    <dbReference type="NCBI Taxonomy" id="1797985"/>
    <lineage>
        <taxon>Bacteria</taxon>
        <taxon>Candidatus Falkowiibacteriota</taxon>
    </lineage>
</organism>
<protein>
    <recommendedName>
        <fullName evidence="5">Guanylate kinase</fullName>
        <ecNumber evidence="4">2.7.4.8</ecNumber>
    </recommendedName>
    <alternativeName>
        <fullName evidence="11">GMP kinase</fullName>
    </alternativeName>
</protein>
<dbReference type="GO" id="GO:0005829">
    <property type="term" value="C:cytosol"/>
    <property type="evidence" value="ECO:0007669"/>
    <property type="project" value="TreeGrafter"/>
</dbReference>
<evidence type="ECO:0000256" key="11">
    <source>
        <dbReference type="ARBA" id="ARBA00030128"/>
    </source>
</evidence>
<dbReference type="InterPro" id="IPR027417">
    <property type="entry name" value="P-loop_NTPase"/>
</dbReference>
<comment type="subcellular location">
    <subcellularLocation>
        <location evidence="2">Cytoplasm</location>
    </subcellularLocation>
</comment>
<comment type="similarity">
    <text evidence="3">Belongs to the guanylate kinase family.</text>
</comment>
<evidence type="ECO:0000256" key="7">
    <source>
        <dbReference type="ARBA" id="ARBA00022679"/>
    </source>
</evidence>
<evidence type="ECO:0000313" key="15">
    <source>
        <dbReference type="Proteomes" id="UP000178323"/>
    </source>
</evidence>
<dbReference type="InterPro" id="IPR008145">
    <property type="entry name" value="GK/Ca_channel_bsu"/>
</dbReference>
<evidence type="ECO:0000256" key="6">
    <source>
        <dbReference type="ARBA" id="ARBA00022490"/>
    </source>
</evidence>
<dbReference type="CDD" id="cd00071">
    <property type="entry name" value="GMPK"/>
    <property type="match status" value="1"/>
</dbReference>
<dbReference type="GO" id="GO:0005524">
    <property type="term" value="F:ATP binding"/>
    <property type="evidence" value="ECO:0007669"/>
    <property type="project" value="UniProtKB-KW"/>
</dbReference>